<feature type="region of interest" description="Disordered" evidence="9">
    <location>
        <begin position="523"/>
        <end position="555"/>
    </location>
</feature>
<dbReference type="Pfam" id="PF00069">
    <property type="entry name" value="Pkinase"/>
    <property type="match status" value="1"/>
</dbReference>
<dbReference type="EMBL" id="NBII01000001">
    <property type="protein sequence ID" value="PAV23076.1"/>
    <property type="molecule type" value="Genomic_DNA"/>
</dbReference>
<dbReference type="PROSITE" id="PS50011">
    <property type="entry name" value="PROTEIN_KINASE_DOM"/>
    <property type="match status" value="1"/>
</dbReference>
<dbReference type="AlphaFoldDB" id="A0A286UU02"/>
<evidence type="ECO:0000256" key="9">
    <source>
        <dbReference type="SAM" id="MobiDB-lite"/>
    </source>
</evidence>
<accession>A0A286UU02</accession>
<keyword evidence="6" id="KW-0067">ATP-binding</keyword>
<sequence length="570" mass="64191">MTGNKSTYWCLCTDIYGETIGEPIDVKINSSGTIETLKMEVWKNTPQFRPVSFGVLSNCLSVWKLSSFGRAKFAAEWSTGQIYPFLDPTPIWNTKSPPPLSKYKLWCLRIDADGKIIGEPFQVKIESSKTISALKEKVWDETPDVNDFNQKPPHIPQSRISQAKGDKALSFKKLSAFFDKKSPQKELIHFVIEHPSANYSKQDKDPFMPLKPLQKNLYFNSSERGSASSSSNMTSVITHALLQSGFEIFSLEEEFELMTELPDHIVRAESADGTSVVAKLVRKDSQLKELHILQMFSRMKSTLNHTIPLLDTIPSSLGSLLIIPYKTTLSEGAMFYESFRQISTRLSQELIEGVAFLHKHKVAHLDIKPNNIVYSLGSKRLYIIDFNLSMCCKDIEEMVTKSCGTVGWSAPEVELDENKPLRAFSPIRADLWSCGKVLQFILERSGETKGSFSKVIDKLMDDEPKCRPLLHEIVDDKADFWVSNRLLEGVEKQVQVQCNAHRVMTIHGHKGLKRSRNIANFDKEANLGSPSSDSVDDSNSSESDSSSDQLSTKTHNELLILNNVLNAEEQ</sequence>
<evidence type="ECO:0000256" key="4">
    <source>
        <dbReference type="ARBA" id="ARBA00022741"/>
    </source>
</evidence>
<feature type="compositionally biased region" description="Low complexity" evidence="9">
    <location>
        <begin position="529"/>
        <end position="551"/>
    </location>
</feature>
<comment type="catalytic activity">
    <reaction evidence="8">
        <text>L-seryl-[protein] + ATP = O-phospho-L-seryl-[protein] + ADP + H(+)</text>
        <dbReference type="Rhea" id="RHEA:17989"/>
        <dbReference type="Rhea" id="RHEA-COMP:9863"/>
        <dbReference type="Rhea" id="RHEA-COMP:11604"/>
        <dbReference type="ChEBI" id="CHEBI:15378"/>
        <dbReference type="ChEBI" id="CHEBI:29999"/>
        <dbReference type="ChEBI" id="CHEBI:30616"/>
        <dbReference type="ChEBI" id="CHEBI:83421"/>
        <dbReference type="ChEBI" id="CHEBI:456216"/>
        <dbReference type="EC" id="2.7.11.1"/>
    </reaction>
</comment>
<feature type="domain" description="Protein kinase" evidence="10">
    <location>
        <begin position="213"/>
        <end position="482"/>
    </location>
</feature>
<evidence type="ECO:0000313" key="12">
    <source>
        <dbReference type="Proteomes" id="UP000217199"/>
    </source>
</evidence>
<dbReference type="GO" id="GO:0007165">
    <property type="term" value="P:signal transduction"/>
    <property type="evidence" value="ECO:0007669"/>
    <property type="project" value="TreeGrafter"/>
</dbReference>
<keyword evidence="12" id="KW-1185">Reference proteome</keyword>
<dbReference type="OrthoDB" id="4062651at2759"/>
<dbReference type="SUPFAM" id="SSF56112">
    <property type="entry name" value="Protein kinase-like (PK-like)"/>
    <property type="match status" value="1"/>
</dbReference>
<dbReference type="PANTHER" id="PTHR43895:SF32">
    <property type="entry name" value="SERINE_THREONINE-PROTEIN KINASE CHK1"/>
    <property type="match status" value="1"/>
</dbReference>
<keyword evidence="4" id="KW-0547">Nucleotide-binding</keyword>
<dbReference type="SMART" id="SM00220">
    <property type="entry name" value="S_TKc"/>
    <property type="match status" value="1"/>
</dbReference>
<comment type="catalytic activity">
    <reaction evidence="7">
        <text>L-threonyl-[protein] + ATP = O-phospho-L-threonyl-[protein] + ADP + H(+)</text>
        <dbReference type="Rhea" id="RHEA:46608"/>
        <dbReference type="Rhea" id="RHEA-COMP:11060"/>
        <dbReference type="Rhea" id="RHEA-COMP:11605"/>
        <dbReference type="ChEBI" id="CHEBI:15378"/>
        <dbReference type="ChEBI" id="CHEBI:30013"/>
        <dbReference type="ChEBI" id="CHEBI:30616"/>
        <dbReference type="ChEBI" id="CHEBI:61977"/>
        <dbReference type="ChEBI" id="CHEBI:456216"/>
        <dbReference type="EC" id="2.7.11.1"/>
    </reaction>
</comment>
<evidence type="ECO:0000256" key="5">
    <source>
        <dbReference type="ARBA" id="ARBA00022777"/>
    </source>
</evidence>
<dbReference type="STRING" id="2282107.A0A286UU02"/>
<dbReference type="PROSITE" id="PS00108">
    <property type="entry name" value="PROTEIN_KINASE_ST"/>
    <property type="match status" value="1"/>
</dbReference>
<evidence type="ECO:0000259" key="10">
    <source>
        <dbReference type="PROSITE" id="PS50011"/>
    </source>
</evidence>
<dbReference type="InterPro" id="IPR008271">
    <property type="entry name" value="Ser/Thr_kinase_AS"/>
</dbReference>
<evidence type="ECO:0000256" key="7">
    <source>
        <dbReference type="ARBA" id="ARBA00047899"/>
    </source>
</evidence>
<dbReference type="GO" id="GO:0005524">
    <property type="term" value="F:ATP binding"/>
    <property type="evidence" value="ECO:0007669"/>
    <property type="project" value="UniProtKB-KW"/>
</dbReference>
<dbReference type="InterPro" id="IPR011009">
    <property type="entry name" value="Kinase-like_dom_sf"/>
</dbReference>
<evidence type="ECO:0000256" key="1">
    <source>
        <dbReference type="ARBA" id="ARBA00012513"/>
    </source>
</evidence>
<evidence type="ECO:0000256" key="3">
    <source>
        <dbReference type="ARBA" id="ARBA00022679"/>
    </source>
</evidence>
<dbReference type="PANTHER" id="PTHR43895">
    <property type="entry name" value="CALCIUM/CALMODULIN-DEPENDENT PROTEIN KINASE KINASE-RELATED"/>
    <property type="match status" value="1"/>
</dbReference>
<proteinExistence type="predicted"/>
<gene>
    <name evidence="11" type="ORF">PNOK_0014300</name>
</gene>
<keyword evidence="3" id="KW-0808">Transferase</keyword>
<evidence type="ECO:0000256" key="8">
    <source>
        <dbReference type="ARBA" id="ARBA00048679"/>
    </source>
</evidence>
<dbReference type="InterPro" id="IPR000719">
    <property type="entry name" value="Prot_kinase_dom"/>
</dbReference>
<dbReference type="EC" id="2.7.11.1" evidence="1"/>
<evidence type="ECO:0000256" key="2">
    <source>
        <dbReference type="ARBA" id="ARBA00022527"/>
    </source>
</evidence>
<reference evidence="11 12" key="1">
    <citation type="journal article" date="2017" name="Mol. Ecol.">
        <title>Comparative and population genomic landscape of Phellinus noxius: A hypervariable fungus causing root rot in trees.</title>
        <authorList>
            <person name="Chung C.L."/>
            <person name="Lee T.J."/>
            <person name="Akiba M."/>
            <person name="Lee H.H."/>
            <person name="Kuo T.H."/>
            <person name="Liu D."/>
            <person name="Ke H.M."/>
            <person name="Yokoi T."/>
            <person name="Roa M.B."/>
            <person name="Lu M.J."/>
            <person name="Chang Y.Y."/>
            <person name="Ann P.J."/>
            <person name="Tsai J.N."/>
            <person name="Chen C.Y."/>
            <person name="Tzean S.S."/>
            <person name="Ota Y."/>
            <person name="Hattori T."/>
            <person name="Sahashi N."/>
            <person name="Liou R.F."/>
            <person name="Kikuchi T."/>
            <person name="Tsai I.J."/>
        </authorList>
    </citation>
    <scope>NUCLEOTIDE SEQUENCE [LARGE SCALE GENOMIC DNA]</scope>
    <source>
        <strain evidence="11 12">FFPRI411160</strain>
    </source>
</reference>
<organism evidence="11 12">
    <name type="scientific">Pyrrhoderma noxium</name>
    <dbReference type="NCBI Taxonomy" id="2282107"/>
    <lineage>
        <taxon>Eukaryota</taxon>
        <taxon>Fungi</taxon>
        <taxon>Dikarya</taxon>
        <taxon>Basidiomycota</taxon>
        <taxon>Agaricomycotina</taxon>
        <taxon>Agaricomycetes</taxon>
        <taxon>Hymenochaetales</taxon>
        <taxon>Hymenochaetaceae</taxon>
        <taxon>Pyrrhoderma</taxon>
    </lineage>
</organism>
<dbReference type="Proteomes" id="UP000217199">
    <property type="component" value="Unassembled WGS sequence"/>
</dbReference>
<dbReference type="Gene3D" id="1.10.510.10">
    <property type="entry name" value="Transferase(Phosphotransferase) domain 1"/>
    <property type="match status" value="1"/>
</dbReference>
<evidence type="ECO:0000256" key="6">
    <source>
        <dbReference type="ARBA" id="ARBA00022840"/>
    </source>
</evidence>
<comment type="caution">
    <text evidence="11">The sequence shown here is derived from an EMBL/GenBank/DDBJ whole genome shotgun (WGS) entry which is preliminary data.</text>
</comment>
<name>A0A286UU02_9AGAM</name>
<keyword evidence="5 11" id="KW-0418">Kinase</keyword>
<evidence type="ECO:0000313" key="11">
    <source>
        <dbReference type="EMBL" id="PAV23076.1"/>
    </source>
</evidence>
<protein>
    <recommendedName>
        <fullName evidence="1">non-specific serine/threonine protein kinase</fullName>
        <ecNumber evidence="1">2.7.11.1</ecNumber>
    </recommendedName>
</protein>
<dbReference type="GO" id="GO:0004674">
    <property type="term" value="F:protein serine/threonine kinase activity"/>
    <property type="evidence" value="ECO:0007669"/>
    <property type="project" value="UniProtKB-KW"/>
</dbReference>
<keyword evidence="2" id="KW-0723">Serine/threonine-protein kinase</keyword>
<dbReference type="InParanoid" id="A0A286UU02"/>